<keyword evidence="3" id="KW-0235">DNA replication</keyword>
<proteinExistence type="predicted"/>
<keyword evidence="4" id="KW-0239">DNA-directed DNA polymerase</keyword>
<dbReference type="GO" id="GO:0009360">
    <property type="term" value="C:DNA polymerase III complex"/>
    <property type="evidence" value="ECO:0007669"/>
    <property type="project" value="InterPro"/>
</dbReference>
<evidence type="ECO:0000313" key="6">
    <source>
        <dbReference type="EMBL" id="KJU84020.1"/>
    </source>
</evidence>
<dbReference type="PANTHER" id="PTHR34388">
    <property type="entry name" value="DNA POLYMERASE III SUBUNIT DELTA"/>
    <property type="match status" value="1"/>
</dbReference>
<dbReference type="EC" id="2.7.7.7" evidence="6"/>
<dbReference type="AlphaFoldDB" id="A0A0F3GQ09"/>
<dbReference type="SUPFAM" id="SSF52540">
    <property type="entry name" value="P-loop containing nucleoside triphosphate hydrolases"/>
    <property type="match status" value="1"/>
</dbReference>
<organism evidence="6 7">
    <name type="scientific">Candidatus Magnetobacterium bavaricum</name>
    <dbReference type="NCBI Taxonomy" id="29290"/>
    <lineage>
        <taxon>Bacteria</taxon>
        <taxon>Pseudomonadati</taxon>
        <taxon>Nitrospirota</taxon>
        <taxon>Thermodesulfovibrionia</taxon>
        <taxon>Thermodesulfovibrionales</taxon>
        <taxon>Candidatus Magnetobacteriaceae</taxon>
        <taxon>Candidatus Magnetobacterium</taxon>
    </lineage>
</organism>
<dbReference type="GO" id="GO:0006261">
    <property type="term" value="P:DNA-templated DNA replication"/>
    <property type="evidence" value="ECO:0007669"/>
    <property type="project" value="TreeGrafter"/>
</dbReference>
<accession>A0A0F3GQ09</accession>
<comment type="caution">
    <text evidence="6">The sequence shown here is derived from an EMBL/GenBank/DDBJ whole genome shotgun (WGS) entry which is preliminary data.</text>
</comment>
<evidence type="ECO:0000256" key="1">
    <source>
        <dbReference type="ARBA" id="ARBA00022679"/>
    </source>
</evidence>
<dbReference type="EMBL" id="LACI01001646">
    <property type="protein sequence ID" value="KJU84020.1"/>
    <property type="molecule type" value="Genomic_DNA"/>
</dbReference>
<evidence type="ECO:0000313" key="7">
    <source>
        <dbReference type="Proteomes" id="UP000033423"/>
    </source>
</evidence>
<dbReference type="Pfam" id="PF06144">
    <property type="entry name" value="DNA_pol3_delta"/>
    <property type="match status" value="1"/>
</dbReference>
<protein>
    <submittedName>
        <fullName evidence="6">DNA polymerase III, delta subunit</fullName>
        <ecNumber evidence="6">2.7.7.7</ecNumber>
    </submittedName>
</protein>
<dbReference type="Gene3D" id="3.40.50.300">
    <property type="entry name" value="P-loop containing nucleotide triphosphate hydrolases"/>
    <property type="match status" value="1"/>
</dbReference>
<evidence type="ECO:0000259" key="5">
    <source>
        <dbReference type="Pfam" id="PF06144"/>
    </source>
</evidence>
<dbReference type="NCBIfam" id="TIGR01128">
    <property type="entry name" value="holA"/>
    <property type="match status" value="1"/>
</dbReference>
<sequence>MFDDFLREKAVGFPAPVYLLGFTEEFFFTQALIVLRQGHTELEVFDLDDKVQGVSMRSVIETLNQISMFCPRPCIVIKNYQKIKKADQTLLTRYIDNPSTHSILVLCYSGDSKKIDAKGVKHITLDIKKTALPVWVKERGSHYGIRFSQELVRFVCDIYADDLLALDNELLKLSLLGKKDLSLEDACELFYGSKQYSPFQFTRAIAEADVDKALEIFSGLQEHSEPFVLLGAINWEIAKSALPPKIALRCYELLSDADIQVRVNPDYPFEVLIVGLCSALKRSRKSSR</sequence>
<keyword evidence="1 6" id="KW-0808">Transferase</keyword>
<dbReference type="GO" id="GO:0003887">
    <property type="term" value="F:DNA-directed DNA polymerase activity"/>
    <property type="evidence" value="ECO:0007669"/>
    <property type="project" value="UniProtKB-KW"/>
</dbReference>
<evidence type="ECO:0000256" key="3">
    <source>
        <dbReference type="ARBA" id="ARBA00022705"/>
    </source>
</evidence>
<name>A0A0F3GQ09_9BACT</name>
<reference evidence="6 7" key="1">
    <citation type="submission" date="2015-02" db="EMBL/GenBank/DDBJ databases">
        <title>Single-cell genomics of uncultivated deep-branching MTB reveals a conserved set of magnetosome genes.</title>
        <authorList>
            <person name="Kolinko S."/>
            <person name="Richter M."/>
            <person name="Glockner F.O."/>
            <person name="Brachmann A."/>
            <person name="Schuler D."/>
        </authorList>
    </citation>
    <scope>NUCLEOTIDE SEQUENCE [LARGE SCALE GENOMIC DNA]</scope>
    <source>
        <strain evidence="6">TM-1</strain>
    </source>
</reference>
<dbReference type="Gene3D" id="1.10.8.60">
    <property type="match status" value="1"/>
</dbReference>
<keyword evidence="2 6" id="KW-0548">Nucleotidyltransferase</keyword>
<feature type="domain" description="DNA polymerase III delta N-terminal" evidence="5">
    <location>
        <begin position="35"/>
        <end position="113"/>
    </location>
</feature>
<dbReference type="GO" id="GO:0003677">
    <property type="term" value="F:DNA binding"/>
    <property type="evidence" value="ECO:0007669"/>
    <property type="project" value="InterPro"/>
</dbReference>
<dbReference type="PANTHER" id="PTHR34388:SF1">
    <property type="entry name" value="DNA POLYMERASE III SUBUNIT DELTA"/>
    <property type="match status" value="1"/>
</dbReference>
<dbReference type="InterPro" id="IPR027417">
    <property type="entry name" value="P-loop_NTPase"/>
</dbReference>
<gene>
    <name evidence="6" type="ORF">MBAV_003787</name>
</gene>
<evidence type="ECO:0000256" key="2">
    <source>
        <dbReference type="ARBA" id="ARBA00022695"/>
    </source>
</evidence>
<dbReference type="InterPro" id="IPR005790">
    <property type="entry name" value="DNA_polIII_delta"/>
</dbReference>
<dbReference type="Proteomes" id="UP000033423">
    <property type="component" value="Unassembled WGS sequence"/>
</dbReference>
<dbReference type="InterPro" id="IPR010372">
    <property type="entry name" value="DNA_pol3_delta_N"/>
</dbReference>
<keyword evidence="7" id="KW-1185">Reference proteome</keyword>
<evidence type="ECO:0000256" key="4">
    <source>
        <dbReference type="ARBA" id="ARBA00022932"/>
    </source>
</evidence>